<evidence type="ECO:0000256" key="1">
    <source>
        <dbReference type="SAM" id="MobiDB-lite"/>
    </source>
</evidence>
<dbReference type="STRING" id="33905.BTHE_1089"/>
<gene>
    <name evidence="2" type="ORF">CQR47_0855</name>
</gene>
<dbReference type="GeneID" id="78110651"/>
<protein>
    <submittedName>
        <fullName evidence="2">Cytosolic protein</fullName>
    </submittedName>
</protein>
<name>A0A2N3QKP6_9BIFI</name>
<evidence type="ECO:0000313" key="2">
    <source>
        <dbReference type="EMBL" id="PKU92259.1"/>
    </source>
</evidence>
<dbReference type="RefSeq" id="WP_180335114.1">
    <property type="nucleotide sequence ID" value="NZ_PCGX01000008.1"/>
</dbReference>
<accession>A0A2N3QKP6</accession>
<evidence type="ECO:0000313" key="3">
    <source>
        <dbReference type="Proteomes" id="UP000233727"/>
    </source>
</evidence>
<comment type="caution">
    <text evidence="2">The sequence shown here is derived from an EMBL/GenBank/DDBJ whole genome shotgun (WGS) entry which is preliminary data.</text>
</comment>
<sequence>MDTAAETAKHTVRRMPTGVRGRVAVMIRQGLDIAACARVLGMPVDFVRQVAESLEAEGAIDLVTWRGSHGCATGGCDPDPDSPLCAGCPLKPIKLRRRTPAQEAQPPRRPGLWHRAIRRD</sequence>
<feature type="compositionally biased region" description="Basic residues" evidence="1">
    <location>
        <begin position="111"/>
        <end position="120"/>
    </location>
</feature>
<reference evidence="2 3" key="1">
    <citation type="submission" date="2017-10" db="EMBL/GenBank/DDBJ databases">
        <title>Bifidobacterium genomics.</title>
        <authorList>
            <person name="Lugli G.A."/>
            <person name="Milani C."/>
            <person name="Mancabelli L."/>
        </authorList>
    </citation>
    <scope>NUCLEOTIDE SEQUENCE [LARGE SCALE GENOMIC DNA]</scope>
    <source>
        <strain evidence="2 3">1542B</strain>
    </source>
</reference>
<dbReference type="EMBL" id="PCGY01000012">
    <property type="protein sequence ID" value="PKU92259.1"/>
    <property type="molecule type" value="Genomic_DNA"/>
</dbReference>
<proteinExistence type="predicted"/>
<dbReference type="Proteomes" id="UP000233727">
    <property type="component" value="Unassembled WGS sequence"/>
</dbReference>
<feature type="region of interest" description="Disordered" evidence="1">
    <location>
        <begin position="96"/>
        <end position="120"/>
    </location>
</feature>
<organism evidence="2 3">
    <name type="scientific">Bifidobacterium thermophilum</name>
    <dbReference type="NCBI Taxonomy" id="33905"/>
    <lineage>
        <taxon>Bacteria</taxon>
        <taxon>Bacillati</taxon>
        <taxon>Actinomycetota</taxon>
        <taxon>Actinomycetes</taxon>
        <taxon>Bifidobacteriales</taxon>
        <taxon>Bifidobacteriaceae</taxon>
        <taxon>Bifidobacterium</taxon>
    </lineage>
</organism>
<dbReference type="AlphaFoldDB" id="A0A2N3QKP6"/>